<proteinExistence type="predicted"/>
<dbReference type="EMBL" id="RAWI01001049">
    <property type="protein sequence ID" value="RKH81997.1"/>
    <property type="molecule type" value="Genomic_DNA"/>
</dbReference>
<keyword evidence="2" id="KW-0378">Hydrolase</keyword>
<organism evidence="3 4">
    <name type="scientific">Corallococcus praedator</name>
    <dbReference type="NCBI Taxonomy" id="2316724"/>
    <lineage>
        <taxon>Bacteria</taxon>
        <taxon>Pseudomonadati</taxon>
        <taxon>Myxococcota</taxon>
        <taxon>Myxococcia</taxon>
        <taxon>Myxococcales</taxon>
        <taxon>Cystobacterineae</taxon>
        <taxon>Myxococcaceae</taxon>
        <taxon>Corallococcus</taxon>
    </lineage>
</organism>
<keyword evidence="4" id="KW-1185">Reference proteome</keyword>
<evidence type="ECO:0000256" key="1">
    <source>
        <dbReference type="ARBA" id="ARBA00022723"/>
    </source>
</evidence>
<feature type="non-terminal residue" evidence="3">
    <location>
        <position position="1"/>
    </location>
</feature>
<dbReference type="RefSeq" id="WP_167508829.1">
    <property type="nucleotide sequence ID" value="NZ_RAWI01001049.1"/>
</dbReference>
<name>A0ABX9Q5U8_9BACT</name>
<dbReference type="InterPro" id="IPR029052">
    <property type="entry name" value="Metallo-depent_PP-like"/>
</dbReference>
<evidence type="ECO:0000313" key="3">
    <source>
        <dbReference type="EMBL" id="RKH81997.1"/>
    </source>
</evidence>
<dbReference type="InterPro" id="IPR051158">
    <property type="entry name" value="Metallophosphoesterase_sf"/>
</dbReference>
<protein>
    <submittedName>
        <fullName evidence="3">Metallophosphoesterase</fullName>
    </submittedName>
</protein>
<feature type="non-terminal residue" evidence="3">
    <location>
        <position position="146"/>
    </location>
</feature>
<dbReference type="SUPFAM" id="SSF56300">
    <property type="entry name" value="Metallo-dependent phosphatases"/>
    <property type="match status" value="1"/>
</dbReference>
<dbReference type="Proteomes" id="UP000278907">
    <property type="component" value="Unassembled WGS sequence"/>
</dbReference>
<evidence type="ECO:0000313" key="4">
    <source>
        <dbReference type="Proteomes" id="UP000278907"/>
    </source>
</evidence>
<reference evidence="3 4" key="1">
    <citation type="submission" date="2018-09" db="EMBL/GenBank/DDBJ databases">
        <authorList>
            <person name="Livingstone P.G."/>
            <person name="Whitworth D.E."/>
        </authorList>
    </citation>
    <scope>NUCLEOTIDE SEQUENCE [LARGE SCALE GENOMIC DNA]</scope>
    <source>
        <strain evidence="3 4">CA031B</strain>
    </source>
</reference>
<accession>A0ABX9Q5U8</accession>
<dbReference type="PANTHER" id="PTHR31302">
    <property type="entry name" value="TRANSMEMBRANE PROTEIN WITH METALLOPHOSPHOESTERASE DOMAIN-RELATED"/>
    <property type="match status" value="1"/>
</dbReference>
<dbReference type="PANTHER" id="PTHR31302:SF31">
    <property type="entry name" value="PHOSPHODIESTERASE YAEI"/>
    <property type="match status" value="1"/>
</dbReference>
<keyword evidence="1" id="KW-0479">Metal-binding</keyword>
<comment type="caution">
    <text evidence="3">The sequence shown here is derived from an EMBL/GenBank/DDBJ whole genome shotgun (WGS) entry which is preliminary data.</text>
</comment>
<gene>
    <name evidence="3" type="ORF">D7Y13_43010</name>
</gene>
<evidence type="ECO:0000256" key="2">
    <source>
        <dbReference type="ARBA" id="ARBA00022801"/>
    </source>
</evidence>
<sequence>LANSAVAFSLGDHRFWIAGLGDQMARLGPPITGVDDLPALTAQVPAGEPALLLAHEPDIFPEVGDRFAVTLSGHTHAGQIKIAGRTPVVPSRFGSRYVYGHVVEDGRHLIVSAGLGTSMVPIRLGTRPEIVELVLGSEATPPPKDD</sequence>